<dbReference type="InterPro" id="IPR042099">
    <property type="entry name" value="ANL_N_sf"/>
</dbReference>
<keyword evidence="2" id="KW-0436">Ligase</keyword>
<evidence type="ECO:0000313" key="4">
    <source>
        <dbReference type="EMBL" id="MFC6760401.1"/>
    </source>
</evidence>
<dbReference type="EMBL" id="JBHSWG010000001">
    <property type="protein sequence ID" value="MFC6760401.1"/>
    <property type="molecule type" value="Genomic_DNA"/>
</dbReference>
<protein>
    <submittedName>
        <fullName evidence="4">AMP-binding protein</fullName>
    </submittedName>
</protein>
<proteinExistence type="inferred from homology"/>
<dbReference type="PROSITE" id="PS00455">
    <property type="entry name" value="AMP_BINDING"/>
    <property type="match status" value="1"/>
</dbReference>
<organism evidence="4 5">
    <name type="scientific">Sulfitobacter porphyrae</name>
    <dbReference type="NCBI Taxonomy" id="1246864"/>
    <lineage>
        <taxon>Bacteria</taxon>
        <taxon>Pseudomonadati</taxon>
        <taxon>Pseudomonadota</taxon>
        <taxon>Alphaproteobacteria</taxon>
        <taxon>Rhodobacterales</taxon>
        <taxon>Roseobacteraceae</taxon>
        <taxon>Sulfitobacter</taxon>
    </lineage>
</organism>
<comment type="similarity">
    <text evidence="1">Belongs to the ATP-dependent AMP-binding enzyme family.</text>
</comment>
<keyword evidence="5" id="KW-1185">Reference proteome</keyword>
<evidence type="ECO:0000313" key="5">
    <source>
        <dbReference type="Proteomes" id="UP001596353"/>
    </source>
</evidence>
<evidence type="ECO:0000259" key="3">
    <source>
        <dbReference type="Pfam" id="PF00501"/>
    </source>
</evidence>
<name>A0ABW2B442_9RHOB</name>
<dbReference type="Proteomes" id="UP001596353">
    <property type="component" value="Unassembled WGS sequence"/>
</dbReference>
<dbReference type="SUPFAM" id="SSF56801">
    <property type="entry name" value="Acetyl-CoA synthetase-like"/>
    <property type="match status" value="1"/>
</dbReference>
<dbReference type="InterPro" id="IPR000873">
    <property type="entry name" value="AMP-dep_synth/lig_dom"/>
</dbReference>
<sequence>MRQRGALGDFEATLADYFDKWADATPDSTWIARRHQGGDWRRISYGTARNQIRAIGASLLAMGLGPDRPLLILSENSLEHALLGMACAYVGIPYAPVSPAYALVSKDHAKLRDIAATLRPGALYADDGDAFAPAFSAIAEEGRQVIALRNAGQGAVSFEELLAGDPSGAEAARAALSDETVVKYLFTSGSTGSPKAVINTNRMICASQAMIRDCYRFVTRKPPVVLDWAPWNHTAAGNKVFYMVTTNGGTYYIDDGRPVPGKFDETLRNLRDVACSWYFNVPVGYDMLVAELEKDAALAENFFRDLGMMFYAGAGMAQLTWDRLRAAGRKATGREVLLATGLGATETAPFALACTDVQEKSGNIGVRRSG</sequence>
<dbReference type="Pfam" id="PF00501">
    <property type="entry name" value="AMP-binding"/>
    <property type="match status" value="1"/>
</dbReference>
<reference evidence="5" key="1">
    <citation type="journal article" date="2019" name="Int. J. Syst. Evol. Microbiol.">
        <title>The Global Catalogue of Microorganisms (GCM) 10K type strain sequencing project: providing services to taxonomists for standard genome sequencing and annotation.</title>
        <authorList>
            <consortium name="The Broad Institute Genomics Platform"/>
            <consortium name="The Broad Institute Genome Sequencing Center for Infectious Disease"/>
            <person name="Wu L."/>
            <person name="Ma J."/>
        </authorList>
    </citation>
    <scope>NUCLEOTIDE SEQUENCE [LARGE SCALE GENOMIC DNA]</scope>
    <source>
        <strain evidence="5">CCUG 66188</strain>
    </source>
</reference>
<dbReference type="PANTHER" id="PTHR43201:SF5">
    <property type="entry name" value="MEDIUM-CHAIN ACYL-COA LIGASE ACSF2, MITOCHONDRIAL"/>
    <property type="match status" value="1"/>
</dbReference>
<dbReference type="InterPro" id="IPR020845">
    <property type="entry name" value="AMP-binding_CS"/>
</dbReference>
<evidence type="ECO:0000256" key="2">
    <source>
        <dbReference type="ARBA" id="ARBA00022598"/>
    </source>
</evidence>
<comment type="caution">
    <text evidence="4">The sequence shown here is derived from an EMBL/GenBank/DDBJ whole genome shotgun (WGS) entry which is preliminary data.</text>
</comment>
<feature type="domain" description="AMP-dependent synthetase/ligase" evidence="3">
    <location>
        <begin position="18"/>
        <end position="365"/>
    </location>
</feature>
<accession>A0ABW2B442</accession>
<dbReference type="PANTHER" id="PTHR43201">
    <property type="entry name" value="ACYL-COA SYNTHETASE"/>
    <property type="match status" value="1"/>
</dbReference>
<evidence type="ECO:0000256" key="1">
    <source>
        <dbReference type="ARBA" id="ARBA00006432"/>
    </source>
</evidence>
<gene>
    <name evidence="4" type="ORF">ACFQFQ_14360</name>
</gene>
<dbReference type="Gene3D" id="3.40.50.12780">
    <property type="entry name" value="N-terminal domain of ligase-like"/>
    <property type="match status" value="1"/>
</dbReference>